<dbReference type="Proteomes" id="UP000694005">
    <property type="component" value="Chromosome A09"/>
</dbReference>
<evidence type="ECO:0000313" key="1">
    <source>
        <dbReference type="EMBL" id="CAG7864399.1"/>
    </source>
</evidence>
<protein>
    <submittedName>
        <fullName evidence="1">Uncharacterized protein</fullName>
    </submittedName>
</protein>
<accession>A0A8D9CXT9</accession>
<gene>
    <name evidence="1" type="ORF">BRAPAZ1V2_A09P48660.2</name>
</gene>
<name>A0A8D9CXT9_BRACM</name>
<evidence type="ECO:0000313" key="2">
    <source>
        <dbReference type="Proteomes" id="UP000694005"/>
    </source>
</evidence>
<reference evidence="1 2" key="1">
    <citation type="submission" date="2021-07" db="EMBL/GenBank/DDBJ databases">
        <authorList>
            <consortium name="Genoscope - CEA"/>
            <person name="William W."/>
        </authorList>
    </citation>
    <scope>NUCLEOTIDE SEQUENCE [LARGE SCALE GENOMIC DNA]</scope>
</reference>
<proteinExistence type="predicted"/>
<dbReference type="Gramene" id="A09p48660.2_BraZ1">
    <property type="protein sequence ID" value="A09p48660.2_BraZ1.CDS"/>
    <property type="gene ID" value="A09g48660.2_BraZ1"/>
</dbReference>
<sequence length="125" mass="13869">MIVYFPMWVIYVVDANQTCPPISVVKDVVNPISIMMPHMISRFCLTSRPRELNYLVFPISRLDIPVLLEHPGYAAVVVLILLEIAAVGKPLIDLALTKEEVHVAAENYAISTLGMFKVVPPNPAV</sequence>
<dbReference type="EMBL" id="LS974625">
    <property type="protein sequence ID" value="CAG7864399.1"/>
    <property type="molecule type" value="Genomic_DNA"/>
</dbReference>
<organism evidence="1 2">
    <name type="scientific">Brassica campestris</name>
    <name type="common">Field mustard</name>
    <dbReference type="NCBI Taxonomy" id="3711"/>
    <lineage>
        <taxon>Eukaryota</taxon>
        <taxon>Viridiplantae</taxon>
        <taxon>Streptophyta</taxon>
        <taxon>Embryophyta</taxon>
        <taxon>Tracheophyta</taxon>
        <taxon>Spermatophyta</taxon>
        <taxon>Magnoliopsida</taxon>
        <taxon>eudicotyledons</taxon>
        <taxon>Gunneridae</taxon>
        <taxon>Pentapetalae</taxon>
        <taxon>rosids</taxon>
        <taxon>malvids</taxon>
        <taxon>Brassicales</taxon>
        <taxon>Brassicaceae</taxon>
        <taxon>Brassiceae</taxon>
        <taxon>Brassica</taxon>
    </lineage>
</organism>
<dbReference type="AlphaFoldDB" id="A0A8D9CXT9"/>